<sequence length="123" mass="12890">MTVASLADAPRFENFGFVFRPLAVPSRGSTELAVWTLEMPPGATGERHTVSCEEVFVLQAGEVRFEVGDTVPDVAVGDAVIVPPGGSLRLSNPGSSLARLVVCTSKGILGTIKGKTIVPPWAQ</sequence>
<feature type="domain" description="Cupin type-2" evidence="1">
    <location>
        <begin position="36"/>
        <end position="102"/>
    </location>
</feature>
<organism evidence="2 3">
    <name type="scientific">Amycolatopsis acidicola</name>
    <dbReference type="NCBI Taxonomy" id="2596893"/>
    <lineage>
        <taxon>Bacteria</taxon>
        <taxon>Bacillati</taxon>
        <taxon>Actinomycetota</taxon>
        <taxon>Actinomycetes</taxon>
        <taxon>Pseudonocardiales</taxon>
        <taxon>Pseudonocardiaceae</taxon>
        <taxon>Amycolatopsis</taxon>
    </lineage>
</organism>
<protein>
    <submittedName>
        <fullName evidence="2">Cupin domain-containing protein</fullName>
    </submittedName>
</protein>
<evidence type="ECO:0000313" key="3">
    <source>
        <dbReference type="Proteomes" id="UP000319769"/>
    </source>
</evidence>
<proteinExistence type="predicted"/>
<dbReference type="InterPro" id="IPR013096">
    <property type="entry name" value="Cupin_2"/>
</dbReference>
<dbReference type="RefSeq" id="WP_144746238.1">
    <property type="nucleotide sequence ID" value="NZ_VMNW02000005.1"/>
</dbReference>
<dbReference type="Proteomes" id="UP000319769">
    <property type="component" value="Unassembled WGS sequence"/>
</dbReference>
<reference evidence="2" key="1">
    <citation type="submission" date="2019-09" db="EMBL/GenBank/DDBJ databases">
        <authorList>
            <person name="Teo W.F.A."/>
            <person name="Duangmal K."/>
        </authorList>
    </citation>
    <scope>NUCLEOTIDE SEQUENCE [LARGE SCALE GENOMIC DNA]</scope>
    <source>
        <strain evidence="2">K81G1</strain>
    </source>
</reference>
<comment type="caution">
    <text evidence="2">The sequence shown here is derived from an EMBL/GenBank/DDBJ whole genome shotgun (WGS) entry which is preliminary data.</text>
</comment>
<name>A0A5N0VGK3_9PSEU</name>
<dbReference type="InterPro" id="IPR014710">
    <property type="entry name" value="RmlC-like_jellyroll"/>
</dbReference>
<evidence type="ECO:0000313" key="2">
    <source>
        <dbReference type="EMBL" id="KAA9165479.1"/>
    </source>
</evidence>
<gene>
    <name evidence="2" type="ORF">FPZ12_005220</name>
</gene>
<accession>A0A5N0VGK3</accession>
<evidence type="ECO:0000259" key="1">
    <source>
        <dbReference type="Pfam" id="PF07883"/>
    </source>
</evidence>
<dbReference type="Pfam" id="PF07883">
    <property type="entry name" value="Cupin_2"/>
    <property type="match status" value="1"/>
</dbReference>
<dbReference type="SUPFAM" id="SSF51182">
    <property type="entry name" value="RmlC-like cupins"/>
    <property type="match status" value="1"/>
</dbReference>
<dbReference type="EMBL" id="VMNW02000005">
    <property type="protein sequence ID" value="KAA9165479.1"/>
    <property type="molecule type" value="Genomic_DNA"/>
</dbReference>
<keyword evidence="3" id="KW-1185">Reference proteome</keyword>
<dbReference type="InterPro" id="IPR011051">
    <property type="entry name" value="RmlC_Cupin_sf"/>
</dbReference>
<dbReference type="Gene3D" id="2.60.120.10">
    <property type="entry name" value="Jelly Rolls"/>
    <property type="match status" value="1"/>
</dbReference>
<dbReference type="OrthoDB" id="5145129at2"/>
<dbReference type="AlphaFoldDB" id="A0A5N0VGK3"/>